<feature type="transmembrane region" description="Helical" evidence="6">
    <location>
        <begin position="198"/>
        <end position="215"/>
    </location>
</feature>
<feature type="transmembrane region" description="Helical" evidence="6">
    <location>
        <begin position="323"/>
        <end position="343"/>
    </location>
</feature>
<comment type="caution">
    <text evidence="7">The sequence shown here is derived from an EMBL/GenBank/DDBJ whole genome shotgun (WGS) entry which is preliminary data.</text>
</comment>
<keyword evidence="4 6" id="KW-1133">Transmembrane helix</keyword>
<dbReference type="PANTHER" id="PTHR11706:SF33">
    <property type="entry name" value="NATURAL RESISTANCE-ASSOCIATED MACROPHAGE PROTEIN 2"/>
    <property type="match status" value="1"/>
</dbReference>
<feature type="transmembrane region" description="Helical" evidence="6">
    <location>
        <begin position="282"/>
        <end position="311"/>
    </location>
</feature>
<dbReference type="PRINTS" id="PR00447">
    <property type="entry name" value="NATRESASSCMP"/>
</dbReference>
<dbReference type="RefSeq" id="WP_311721591.1">
    <property type="nucleotide sequence ID" value="NZ_JAVRFD010000001.1"/>
</dbReference>
<dbReference type="PANTHER" id="PTHR11706">
    <property type="entry name" value="SOLUTE CARRIER PROTEIN FAMILY 11 MEMBER"/>
    <property type="match status" value="1"/>
</dbReference>
<keyword evidence="2" id="KW-0813">Transport</keyword>
<protein>
    <submittedName>
        <fullName evidence="7">Nramp family divalent metal transporter</fullName>
    </submittedName>
</protein>
<feature type="transmembrane region" description="Helical" evidence="6">
    <location>
        <begin position="120"/>
        <end position="147"/>
    </location>
</feature>
<evidence type="ECO:0000256" key="5">
    <source>
        <dbReference type="ARBA" id="ARBA00023136"/>
    </source>
</evidence>
<sequence length="409" mass="41068">MTIVKASSAQRLDDRAAVAASWRIGPAFVAAVAYVDPGNVVTNVAAGASHGTTLLWVVVLATLVAGPVQYLAAKLGATTGKSLPELIADRCSRPVRLAYWPQAEAVSIATDLAEVLGAAIALHLLFGIPLPLGGLLAAVAGAVLLAAGDRFGPCFLRNVAVVSLALIAGAFIFCLLARPPGLDELGAGLIPSLEGDGVLVLAAGIVGATIMPHAVHIHSALARDHRRLSAHRTDVALAMLVAGTTNAVMLLVGAGALQGSTSGGFGAIATDVAARIGSAAQLAFLVALLVSGVTSTVVGTQAGAVVTSGLLRRSVPLWARRCTTVLPAVVLLALGVSPVTLLITSQVVLAIGLPLVLVPLVAATSSPRVMGTAANTRPLAITMVAATTAVICLDVSLLVQFVQGCLQAG</sequence>
<evidence type="ECO:0000256" key="6">
    <source>
        <dbReference type="SAM" id="Phobius"/>
    </source>
</evidence>
<evidence type="ECO:0000313" key="8">
    <source>
        <dbReference type="Proteomes" id="UP001180754"/>
    </source>
</evidence>
<evidence type="ECO:0000256" key="4">
    <source>
        <dbReference type="ARBA" id="ARBA00022989"/>
    </source>
</evidence>
<feature type="transmembrane region" description="Helical" evidence="6">
    <location>
        <begin position="159"/>
        <end position="178"/>
    </location>
</feature>
<feature type="transmembrane region" description="Helical" evidence="6">
    <location>
        <begin position="54"/>
        <end position="73"/>
    </location>
</feature>
<keyword evidence="3 6" id="KW-0812">Transmembrane</keyword>
<comment type="subcellular location">
    <subcellularLocation>
        <location evidence="1">Membrane</location>
        <topology evidence="1">Multi-pass membrane protein</topology>
    </subcellularLocation>
</comment>
<evidence type="ECO:0000256" key="2">
    <source>
        <dbReference type="ARBA" id="ARBA00022448"/>
    </source>
</evidence>
<accession>A0ABU2X5Y8</accession>
<keyword evidence="5 6" id="KW-0472">Membrane</keyword>
<gene>
    <name evidence="7" type="ORF">RND15_01175</name>
</gene>
<organism evidence="7 8">
    <name type="scientific">Streptomyces lonegramiae</name>
    <dbReference type="NCBI Taxonomy" id="3075524"/>
    <lineage>
        <taxon>Bacteria</taxon>
        <taxon>Bacillati</taxon>
        <taxon>Actinomycetota</taxon>
        <taxon>Actinomycetes</taxon>
        <taxon>Kitasatosporales</taxon>
        <taxon>Streptomycetaceae</taxon>
        <taxon>Streptomyces</taxon>
    </lineage>
</organism>
<dbReference type="EMBL" id="JAVRFD010000001">
    <property type="protein sequence ID" value="MDT0541327.1"/>
    <property type="molecule type" value="Genomic_DNA"/>
</dbReference>
<evidence type="ECO:0000256" key="1">
    <source>
        <dbReference type="ARBA" id="ARBA00004141"/>
    </source>
</evidence>
<feature type="transmembrane region" description="Helical" evidence="6">
    <location>
        <begin position="235"/>
        <end position="257"/>
    </location>
</feature>
<dbReference type="Proteomes" id="UP001180754">
    <property type="component" value="Unassembled WGS sequence"/>
</dbReference>
<feature type="transmembrane region" description="Helical" evidence="6">
    <location>
        <begin position="379"/>
        <end position="402"/>
    </location>
</feature>
<evidence type="ECO:0000313" key="7">
    <source>
        <dbReference type="EMBL" id="MDT0541327.1"/>
    </source>
</evidence>
<dbReference type="NCBIfam" id="NF037982">
    <property type="entry name" value="Nramp_1"/>
    <property type="match status" value="2"/>
</dbReference>
<dbReference type="InterPro" id="IPR001046">
    <property type="entry name" value="NRAMP_fam"/>
</dbReference>
<reference evidence="7" key="1">
    <citation type="submission" date="2024-05" db="EMBL/GenBank/DDBJ databases">
        <title>30 novel species of actinomycetes from the DSMZ collection.</title>
        <authorList>
            <person name="Nouioui I."/>
        </authorList>
    </citation>
    <scope>NUCLEOTIDE SEQUENCE</scope>
    <source>
        <strain evidence="7">DSM 41529</strain>
    </source>
</reference>
<feature type="transmembrane region" description="Helical" evidence="6">
    <location>
        <begin position="349"/>
        <end position="367"/>
    </location>
</feature>
<keyword evidence="8" id="KW-1185">Reference proteome</keyword>
<proteinExistence type="predicted"/>
<evidence type="ECO:0000256" key="3">
    <source>
        <dbReference type="ARBA" id="ARBA00022692"/>
    </source>
</evidence>
<dbReference type="Pfam" id="PF01566">
    <property type="entry name" value="Nramp"/>
    <property type="match status" value="1"/>
</dbReference>
<name>A0ABU2X5Y8_9ACTN</name>